<dbReference type="InterPro" id="IPR053905">
    <property type="entry name" value="EF-G-like_DII"/>
</dbReference>
<feature type="binding site" evidence="7">
    <location>
        <begin position="139"/>
        <end position="142"/>
    </location>
    <ligand>
        <name>GTP</name>
        <dbReference type="ChEBI" id="CHEBI:37565"/>
    </ligand>
</feature>
<dbReference type="InterPro" id="IPR038467">
    <property type="entry name" value="RF3_dom_3_sf"/>
</dbReference>
<evidence type="ECO:0000256" key="4">
    <source>
        <dbReference type="ARBA" id="ARBA00022741"/>
    </source>
</evidence>
<dbReference type="InterPro" id="IPR004548">
    <property type="entry name" value="PrfC"/>
</dbReference>
<keyword evidence="6 7" id="KW-0342">GTP-binding</keyword>
<dbReference type="SUPFAM" id="SSF54980">
    <property type="entry name" value="EF-G C-terminal domain-like"/>
    <property type="match status" value="1"/>
</dbReference>
<dbReference type="InterPro" id="IPR032090">
    <property type="entry name" value="RF3_C"/>
</dbReference>
<dbReference type="PANTHER" id="PTHR43556:SF2">
    <property type="entry name" value="PEPTIDE CHAIN RELEASE FACTOR RF3"/>
    <property type="match status" value="1"/>
</dbReference>
<feature type="domain" description="Tr-type G" evidence="9">
    <location>
        <begin position="8"/>
        <end position="278"/>
    </location>
</feature>
<evidence type="ECO:0000313" key="10">
    <source>
        <dbReference type="EMBL" id="WDE99267.1"/>
    </source>
</evidence>
<feature type="binding site" evidence="7">
    <location>
        <begin position="85"/>
        <end position="89"/>
    </location>
    <ligand>
        <name>GTP</name>
        <dbReference type="ChEBI" id="CHEBI:37565"/>
    </ligand>
</feature>
<evidence type="ECO:0000256" key="3">
    <source>
        <dbReference type="ARBA" id="ARBA00022490"/>
    </source>
</evidence>
<dbReference type="InterPro" id="IPR000795">
    <property type="entry name" value="T_Tr_GTP-bd_dom"/>
</dbReference>
<keyword evidence="5 7" id="KW-0648">Protein biosynthesis</keyword>
<comment type="subcellular location">
    <subcellularLocation>
        <location evidence="1 7">Cytoplasm</location>
    </subcellularLocation>
</comment>
<dbReference type="Pfam" id="PF22042">
    <property type="entry name" value="EF-G_D2"/>
    <property type="match status" value="1"/>
</dbReference>
<dbReference type="Gene3D" id="3.40.50.300">
    <property type="entry name" value="P-loop containing nucleotide triphosphate hydrolases"/>
    <property type="match status" value="1"/>
</dbReference>
<dbReference type="InterPro" id="IPR005225">
    <property type="entry name" value="Small_GTP-bd"/>
</dbReference>
<evidence type="ECO:0000313" key="11">
    <source>
        <dbReference type="Proteomes" id="UP001214250"/>
    </source>
</evidence>
<sequence length="527" mass="58954">MDLNQEITRRRTFAIISHPDAGKTTLTEKLLLYSGMIRTAGMVGSRKGQKAASSDWMSMEQERGISITASAMQFEYKDCKINILDTPGHQDFSEDTYRTLTAADSVIMVIDCAKGVETQTRKLFEACRLRGIPVLTFVNKMDSYGKGPIELMEEVESVLGIPAAALNWPIGCGKEFKGLADRAKNEINLYTKAKSGGAAKPHVDYMDVATAQGNDKISDEEIASVREDLELLEMAGNEFTREAYLNCKVTPVFFGSAIYNYGVEPLFDALVELAPSPAPRPADKNDGEEIEIAPDEDFSAYVFKLQANMNPKHRDCIAFLRVNSGVYEKDMSVLHHRTKKKVRLAAPQVLMAASRETLESAYPGDVIGIVNTAGLAIGDTVSHKGGFEFKKLPYFQPELFARVVPKDLGKRKAIDKGLAQLSAEGTIQLMYEYNDTFSYPFLAAVGRLQFEVLQHRLRDEYKVDTRLDMLPYTCSAWIKGDASKFKVPFNSKLVQDCFDRPMILFSNPWEKDYARKENPDHELLDYA</sequence>
<dbReference type="NCBIfam" id="TIGR00503">
    <property type="entry name" value="prfC"/>
    <property type="match status" value="1"/>
</dbReference>
<dbReference type="InterPro" id="IPR009000">
    <property type="entry name" value="Transl_B-barrel_sf"/>
</dbReference>
<dbReference type="RefSeq" id="WP_274154127.1">
    <property type="nucleotide sequence ID" value="NZ_CP117812.1"/>
</dbReference>
<dbReference type="InterPro" id="IPR035647">
    <property type="entry name" value="EFG_III/V"/>
</dbReference>
<dbReference type="CDD" id="cd04169">
    <property type="entry name" value="RF3"/>
    <property type="match status" value="1"/>
</dbReference>
<dbReference type="InterPro" id="IPR027417">
    <property type="entry name" value="P-loop_NTPase"/>
</dbReference>
<dbReference type="Proteomes" id="UP001214250">
    <property type="component" value="Chromosome 2"/>
</dbReference>
<dbReference type="Pfam" id="PF16658">
    <property type="entry name" value="RF3_C"/>
    <property type="match status" value="1"/>
</dbReference>
<dbReference type="Pfam" id="PF00009">
    <property type="entry name" value="GTP_EFTU"/>
    <property type="match status" value="1"/>
</dbReference>
<feature type="binding site" evidence="7">
    <location>
        <begin position="17"/>
        <end position="24"/>
    </location>
    <ligand>
        <name>GTP</name>
        <dbReference type="ChEBI" id="CHEBI:37565"/>
    </ligand>
</feature>
<evidence type="ECO:0000256" key="2">
    <source>
        <dbReference type="ARBA" id="ARBA00009978"/>
    </source>
</evidence>
<name>A0ABY7W2C4_9BACT</name>
<gene>
    <name evidence="7" type="primary">prfC</name>
    <name evidence="10" type="ORF">PQO03_15635</name>
</gene>
<dbReference type="Gene3D" id="2.40.30.10">
    <property type="entry name" value="Translation factors"/>
    <property type="match status" value="1"/>
</dbReference>
<dbReference type="NCBIfam" id="TIGR00231">
    <property type="entry name" value="small_GTP"/>
    <property type="match status" value="1"/>
</dbReference>
<evidence type="ECO:0000256" key="7">
    <source>
        <dbReference type="HAMAP-Rule" id="MF_00072"/>
    </source>
</evidence>
<comment type="similarity">
    <text evidence="2 7">Belongs to the TRAFAC class translation factor GTPase superfamily. Classic translation factor GTPase family. PrfC subfamily.</text>
</comment>
<dbReference type="PROSITE" id="PS00301">
    <property type="entry name" value="G_TR_1"/>
    <property type="match status" value="1"/>
</dbReference>
<evidence type="ECO:0000256" key="8">
    <source>
        <dbReference type="NCBIfam" id="TIGR00503"/>
    </source>
</evidence>
<dbReference type="SUPFAM" id="SSF52540">
    <property type="entry name" value="P-loop containing nucleoside triphosphate hydrolases"/>
    <property type="match status" value="1"/>
</dbReference>
<dbReference type="Gene3D" id="3.30.70.3280">
    <property type="entry name" value="Peptide chain release factor 3, domain III"/>
    <property type="match status" value="1"/>
</dbReference>
<organism evidence="10 11">
    <name type="scientific">Lentisphaera profundi</name>
    <dbReference type="NCBI Taxonomy" id="1658616"/>
    <lineage>
        <taxon>Bacteria</taxon>
        <taxon>Pseudomonadati</taxon>
        <taxon>Lentisphaerota</taxon>
        <taxon>Lentisphaeria</taxon>
        <taxon>Lentisphaerales</taxon>
        <taxon>Lentisphaeraceae</taxon>
        <taxon>Lentisphaera</taxon>
    </lineage>
</organism>
<dbReference type="InterPro" id="IPR031157">
    <property type="entry name" value="G_TR_CS"/>
</dbReference>
<proteinExistence type="inferred from homology"/>
<evidence type="ECO:0000256" key="1">
    <source>
        <dbReference type="ARBA" id="ARBA00004496"/>
    </source>
</evidence>
<dbReference type="EMBL" id="CP117812">
    <property type="protein sequence ID" value="WDE99267.1"/>
    <property type="molecule type" value="Genomic_DNA"/>
</dbReference>
<evidence type="ECO:0000256" key="6">
    <source>
        <dbReference type="ARBA" id="ARBA00023134"/>
    </source>
</evidence>
<evidence type="ECO:0000256" key="5">
    <source>
        <dbReference type="ARBA" id="ARBA00022917"/>
    </source>
</evidence>
<dbReference type="PRINTS" id="PR00315">
    <property type="entry name" value="ELONGATNFCT"/>
</dbReference>
<evidence type="ECO:0000259" key="9">
    <source>
        <dbReference type="PROSITE" id="PS51722"/>
    </source>
</evidence>
<reference evidence="10 11" key="1">
    <citation type="submission" date="2023-02" db="EMBL/GenBank/DDBJ databases">
        <title>Genome sequence of Lentisphaera profundi SAORIC-696.</title>
        <authorList>
            <person name="Kim e."/>
            <person name="Cho J.-C."/>
            <person name="Choi A."/>
            <person name="Kang I."/>
        </authorList>
    </citation>
    <scope>NUCLEOTIDE SEQUENCE [LARGE SCALE GENOMIC DNA]</scope>
    <source>
        <strain evidence="10 11">SAORIC-696</strain>
    </source>
</reference>
<keyword evidence="11" id="KW-1185">Reference proteome</keyword>
<comment type="function">
    <text evidence="7">Increases the formation of ribosomal termination complexes and stimulates activities of RF-1 and RF-2. It binds guanine nucleotides and has strong preference for UGA stop codons. It may interact directly with the ribosome. The stimulation of RF-1 and RF-2 is significantly reduced by GTP and GDP, but not by GMP.</text>
</comment>
<dbReference type="SUPFAM" id="SSF50447">
    <property type="entry name" value="Translation proteins"/>
    <property type="match status" value="1"/>
</dbReference>
<dbReference type="InterPro" id="IPR041732">
    <property type="entry name" value="RF3_GTP-bd"/>
</dbReference>
<dbReference type="PROSITE" id="PS51722">
    <property type="entry name" value="G_TR_2"/>
    <property type="match status" value="1"/>
</dbReference>
<protein>
    <recommendedName>
        <fullName evidence="7 8">Peptide chain release factor 3</fullName>
        <shortName evidence="7">RF-3</shortName>
    </recommendedName>
</protein>
<dbReference type="HAMAP" id="MF_00072">
    <property type="entry name" value="Rel_fac_3"/>
    <property type="match status" value="1"/>
</dbReference>
<keyword evidence="3 7" id="KW-0963">Cytoplasm</keyword>
<dbReference type="NCBIfam" id="NF001964">
    <property type="entry name" value="PRK00741.1"/>
    <property type="match status" value="1"/>
</dbReference>
<dbReference type="PANTHER" id="PTHR43556">
    <property type="entry name" value="PEPTIDE CHAIN RELEASE FACTOR RF3"/>
    <property type="match status" value="1"/>
</dbReference>
<accession>A0ABY7W2C4</accession>
<keyword evidence="4 7" id="KW-0547">Nucleotide-binding</keyword>